<evidence type="ECO:0008006" key="3">
    <source>
        <dbReference type="Google" id="ProtNLM"/>
    </source>
</evidence>
<dbReference type="RefSeq" id="WP_187009618.1">
    <property type="nucleotide sequence ID" value="NZ_JACRUI010000001.1"/>
</dbReference>
<keyword evidence="2" id="KW-1185">Reference proteome</keyword>
<proteinExistence type="predicted"/>
<reference evidence="1 2" key="1">
    <citation type="submission" date="2020-08" db="EMBL/GenBank/DDBJ databases">
        <title>Description of novel Flavobacterium F-380 isolate.</title>
        <authorList>
            <person name="Saticioglu I.B."/>
            <person name="Duman M."/>
            <person name="Altun S."/>
        </authorList>
    </citation>
    <scope>NUCLEOTIDE SEQUENCE [LARGE SCALE GENOMIC DNA]</scope>
    <source>
        <strain evidence="1 2">F-380</strain>
    </source>
</reference>
<protein>
    <recommendedName>
        <fullName evidence="3">Tail fiber protein</fullName>
    </recommendedName>
</protein>
<dbReference type="EMBL" id="JACRUJ010000001">
    <property type="protein sequence ID" value="MBC5840750.1"/>
    <property type="molecule type" value="Genomic_DNA"/>
</dbReference>
<gene>
    <name evidence="1" type="ORF">H8R23_04975</name>
</gene>
<comment type="caution">
    <text evidence="1">The sequence shown here is derived from an EMBL/GenBank/DDBJ whole genome shotgun (WGS) entry which is preliminary data.</text>
</comment>
<name>A0ABR7J5C5_9FLAO</name>
<accession>A0ABR7J5C5</accession>
<sequence>MSEININVDSEDVPNVIITVDENSAQAAKDAAAAAQDALEEIRNTDFSGKLDKGTYTGDAGLIDNRIKQLEDTQIFQNRFVGKSYAIWSGTGLTYDVYFTDYYINNVLYPGGYAERTLAASDPTNPRFDLIKADATGITIGVGTPSENPEIPSIDPTTELAISPVLVGAGATVPVGVAVEDVYKENAEWTTASNNGTVNFNATAVPFQGTKHVDCGAFSNNQYLRFTDNVTNQTPDFSILKFYVNLKAAFSNNTKIAVRFYNGTTLISSTVSINNGLYNFDRTSINTYQTIIIPLSDFTFTSSTFNRIEIVTVGSNGSGFRLDNIALSQGALNNYNAGTIPSLQDVTDVNARTTNPISIRSLDGQNGISIHSFALSFWKWVGGVSIYTNILTDYLTQTYEIQLPNKTGGGYQTMAMMSDVDLKLDASAYNDRFKGKFLTEAAMRAAHPMATVGDEAQVNEVGSETVKNFSWDDELVDWVQSGSGGSGATNTDALPEGSTNFYYTAARFIADLTYARVIAALGFTPSTAPNNAQKNSDITKAEIEAKLTGEITTHTHPASGGGGDMTTTTDQEVSGVKTFLSGKLGFRNVANTFTSFFTNANTAARTYTLQNKSGTLADTTDVAAKMDIPTGGIANYLPKFLTATTQGKSKLIEIGSFLGLDTVLNPTKSITLSSKADQSIGVESVTNVENGKSLTIEAAKALNYIPNTEFLETGTTFSGSNGLVDICTMINGNVYASIYNSGIYCSTDNGENFSLITGTDIYPITSASNLAGDVYAFRQSPNGTVWKRTGGTGGFASIGSHSFGSITRACQSPNGDIYFRNTANEVLYCPNGSTPVSGTSNLGTLGALDIATNSLGDVFFITANALWKRTGGVGSFVNQNLVGSYTFIGIVIKPNDDIILFSTTTSYLVDTGTSTLSVYQASIPYFQNGITALLNGAILALSNSNPMKLYKQSASSVGTPDLNGGILKLKSGTGKGTGASKVQIVTGQKTTSGTDMQVETVRAEFDENGRFILFSSEVYADNAAAVTAGLVVGTLYRDSSGNLKIVY</sequence>
<evidence type="ECO:0000313" key="1">
    <source>
        <dbReference type="EMBL" id="MBC5840750.1"/>
    </source>
</evidence>
<dbReference type="Proteomes" id="UP000629963">
    <property type="component" value="Unassembled WGS sequence"/>
</dbReference>
<organism evidence="1 2">
    <name type="scientific">Flavobacterium kayseriense</name>
    <dbReference type="NCBI Taxonomy" id="2764714"/>
    <lineage>
        <taxon>Bacteria</taxon>
        <taxon>Pseudomonadati</taxon>
        <taxon>Bacteroidota</taxon>
        <taxon>Flavobacteriia</taxon>
        <taxon>Flavobacteriales</taxon>
        <taxon>Flavobacteriaceae</taxon>
        <taxon>Flavobacterium</taxon>
    </lineage>
</organism>
<evidence type="ECO:0000313" key="2">
    <source>
        <dbReference type="Proteomes" id="UP000629963"/>
    </source>
</evidence>